<dbReference type="GO" id="GO:0005886">
    <property type="term" value="C:plasma membrane"/>
    <property type="evidence" value="ECO:0007669"/>
    <property type="project" value="UniProtKB-SubCell"/>
</dbReference>
<dbReference type="PANTHER" id="PTHR33362:SF5">
    <property type="entry name" value="C4-DICARBOXYLATE TRAP TRANSPORTER LARGE PERMEASE PROTEIN DCTM"/>
    <property type="match status" value="1"/>
</dbReference>
<evidence type="ECO:0000256" key="4">
    <source>
        <dbReference type="ARBA" id="ARBA00022692"/>
    </source>
</evidence>
<keyword evidence="5 7" id="KW-1133">Transmembrane helix</keyword>
<evidence type="ECO:0000256" key="5">
    <source>
        <dbReference type="ARBA" id="ARBA00022989"/>
    </source>
</evidence>
<comment type="similarity">
    <text evidence="7">Belongs to the TRAP transporter large permease family.</text>
</comment>
<feature type="transmembrane region" description="Helical" evidence="7">
    <location>
        <begin position="282"/>
        <end position="303"/>
    </location>
</feature>
<keyword evidence="4 7" id="KW-0812">Transmembrane</keyword>
<comment type="function">
    <text evidence="7">Part of the tripartite ATP-independent periplasmic (TRAP) transport system.</text>
</comment>
<keyword evidence="7" id="KW-0813">Transport</keyword>
<dbReference type="PANTHER" id="PTHR33362">
    <property type="entry name" value="SIALIC ACID TRAP TRANSPORTER PERMEASE PROTEIN SIAT-RELATED"/>
    <property type="match status" value="1"/>
</dbReference>
<proteinExistence type="inferred from homology"/>
<evidence type="ECO:0000256" key="7">
    <source>
        <dbReference type="RuleBase" id="RU369079"/>
    </source>
</evidence>
<comment type="subcellular location">
    <subcellularLocation>
        <location evidence="1 7">Cell inner membrane</location>
        <topology evidence="1 7">Multi-pass membrane protein</topology>
    </subcellularLocation>
</comment>
<reference evidence="9 10" key="1">
    <citation type="submission" date="2018-05" db="EMBL/GenBank/DDBJ databases">
        <title>Oceanovita maritima gen. nov., sp. nov., a marine bacterium in the family Rhodobacteraceae isolated from surface seawater of Lundu port Xiamen, China.</title>
        <authorList>
            <person name="Hetharua B.H."/>
            <person name="Min D."/>
            <person name="Liao H."/>
            <person name="Tian Y."/>
        </authorList>
    </citation>
    <scope>NUCLEOTIDE SEQUENCE [LARGE SCALE GENOMIC DNA]</scope>
    <source>
        <strain evidence="9 10">FSX-11</strain>
    </source>
</reference>
<dbReference type="Proteomes" id="UP000248012">
    <property type="component" value="Unassembled WGS sequence"/>
</dbReference>
<feature type="domain" description="TRAP C4-dicarboxylate transport system permease DctM subunit" evidence="8">
    <location>
        <begin position="11"/>
        <end position="429"/>
    </location>
</feature>
<evidence type="ECO:0000313" key="10">
    <source>
        <dbReference type="Proteomes" id="UP000248012"/>
    </source>
</evidence>
<dbReference type="NCBIfam" id="TIGR00786">
    <property type="entry name" value="dctM"/>
    <property type="match status" value="1"/>
</dbReference>
<evidence type="ECO:0000259" key="8">
    <source>
        <dbReference type="Pfam" id="PF06808"/>
    </source>
</evidence>
<feature type="transmembrane region" description="Helical" evidence="7">
    <location>
        <begin position="141"/>
        <end position="170"/>
    </location>
</feature>
<keyword evidence="3 7" id="KW-0997">Cell inner membrane</keyword>
<evidence type="ECO:0000256" key="1">
    <source>
        <dbReference type="ARBA" id="ARBA00004429"/>
    </source>
</evidence>
<feature type="transmembrane region" description="Helical" evidence="7">
    <location>
        <begin position="366"/>
        <end position="392"/>
    </location>
</feature>
<dbReference type="AlphaFoldDB" id="A0A2V4MMP6"/>
<dbReference type="PIRSF" id="PIRSF006066">
    <property type="entry name" value="HI0050"/>
    <property type="match status" value="1"/>
</dbReference>
<evidence type="ECO:0000313" key="9">
    <source>
        <dbReference type="EMBL" id="PYC47981.1"/>
    </source>
</evidence>
<comment type="caution">
    <text evidence="9">The sequence shown here is derived from an EMBL/GenBank/DDBJ whole genome shotgun (WGS) entry which is preliminary data.</text>
</comment>
<keyword evidence="2" id="KW-1003">Cell membrane</keyword>
<accession>A0A2V4MMP6</accession>
<sequence length="437" mass="46342">MEWYLALLLMLAIIAVGMAIGLPVAFSFIGANLIGMVVFMGGTGSLEFLSGEMFESVAKFSFLPVVLFLLMGEILFQSKVAFRAINAVDILISRVPGRMSVVAITGGTIFSSLTGSTIANTALMGGVLLPDMLKRGYDPGIAMGPIMATGGIAMLIPPSALAVLLGSLAYIPISSLLVAGLMPGMLMAALFLGYVLIRCTINPELAPVQESVETLTRREKWRPFLVYVLPLMLIFVAVVGSIFGGIASPTEAAAIGCVAAVIAAAAYRSLSFDVLNTALSETAKVASMILLIVAGSTTFSQLLSLSGAIQGMLGFVDGLNLTAFGAVLMMLCVLIFLGAFMDQVSMLLVTLPFFLPIAHAQDVNMLWLGVLFLVVMEVSLLTPPFGLLLFVMRGVAPESISMLAIYRAAIPFICLEVLVLFVLFLFPELALWLPSFL</sequence>
<dbReference type="EMBL" id="QFVT01000004">
    <property type="protein sequence ID" value="PYC47981.1"/>
    <property type="molecule type" value="Genomic_DNA"/>
</dbReference>
<evidence type="ECO:0000256" key="2">
    <source>
        <dbReference type="ARBA" id="ARBA00022475"/>
    </source>
</evidence>
<gene>
    <name evidence="9" type="ORF">DI396_07820</name>
</gene>
<dbReference type="OrthoDB" id="9790209at2"/>
<feature type="transmembrane region" description="Helical" evidence="7">
    <location>
        <begin position="176"/>
        <end position="197"/>
    </location>
</feature>
<feature type="transmembrane region" description="Helical" evidence="7">
    <location>
        <begin position="315"/>
        <end position="337"/>
    </location>
</feature>
<evidence type="ECO:0000256" key="6">
    <source>
        <dbReference type="ARBA" id="ARBA00023136"/>
    </source>
</evidence>
<feature type="transmembrane region" description="Helical" evidence="7">
    <location>
        <begin position="31"/>
        <end position="49"/>
    </location>
</feature>
<feature type="transmembrane region" description="Helical" evidence="7">
    <location>
        <begin position="224"/>
        <end position="246"/>
    </location>
</feature>
<keyword evidence="10" id="KW-1185">Reference proteome</keyword>
<protein>
    <recommendedName>
        <fullName evidence="7">TRAP transporter large permease protein</fullName>
    </recommendedName>
</protein>
<name>A0A2V4MMP6_9RHOB</name>
<dbReference type="GO" id="GO:0022857">
    <property type="term" value="F:transmembrane transporter activity"/>
    <property type="evidence" value="ECO:0007669"/>
    <property type="project" value="UniProtKB-UniRule"/>
</dbReference>
<keyword evidence="6 7" id="KW-0472">Membrane</keyword>
<comment type="subunit">
    <text evidence="7">The complex comprises the extracytoplasmic solute receptor protein and the two transmembrane proteins.</text>
</comment>
<evidence type="ECO:0000256" key="3">
    <source>
        <dbReference type="ARBA" id="ARBA00022519"/>
    </source>
</evidence>
<feature type="transmembrane region" description="Helical" evidence="7">
    <location>
        <begin position="102"/>
        <end position="129"/>
    </location>
</feature>
<dbReference type="RefSeq" id="WP_110795631.1">
    <property type="nucleotide sequence ID" value="NZ_KZ826483.1"/>
</dbReference>
<feature type="transmembrane region" description="Helical" evidence="7">
    <location>
        <begin position="404"/>
        <end position="426"/>
    </location>
</feature>
<dbReference type="Pfam" id="PF06808">
    <property type="entry name" value="DctM"/>
    <property type="match status" value="1"/>
</dbReference>
<dbReference type="InterPro" id="IPR010656">
    <property type="entry name" value="DctM"/>
</dbReference>
<feature type="transmembrane region" description="Helical" evidence="7">
    <location>
        <begin position="61"/>
        <end position="82"/>
    </location>
</feature>
<organism evidence="9 10">
    <name type="scientific">Litorivita pollutaquae</name>
    <dbReference type="NCBI Taxonomy" id="2200892"/>
    <lineage>
        <taxon>Bacteria</taxon>
        <taxon>Pseudomonadati</taxon>
        <taxon>Pseudomonadota</taxon>
        <taxon>Alphaproteobacteria</taxon>
        <taxon>Rhodobacterales</taxon>
        <taxon>Paracoccaceae</taxon>
        <taxon>Litorivita</taxon>
    </lineage>
</organism>
<feature type="transmembrane region" description="Helical" evidence="7">
    <location>
        <begin position="252"/>
        <end position="270"/>
    </location>
</feature>
<dbReference type="InterPro" id="IPR004681">
    <property type="entry name" value="TRAP_DctM"/>
</dbReference>